<dbReference type="InterPro" id="IPR043149">
    <property type="entry name" value="TagF_N"/>
</dbReference>
<dbReference type="InterPro" id="IPR001173">
    <property type="entry name" value="Glyco_trans_2-like"/>
</dbReference>
<gene>
    <name evidence="8" type="ORF">Airi01_088990</name>
</gene>
<protein>
    <recommendedName>
        <fullName evidence="7">Glycosyltransferase 2-like domain-containing protein</fullName>
    </recommendedName>
</protein>
<dbReference type="SUPFAM" id="SSF53448">
    <property type="entry name" value="Nucleotide-diphospho-sugar transferases"/>
    <property type="match status" value="1"/>
</dbReference>
<name>A0A9W6VVJ4_9ACTN</name>
<accession>A0A9W6VVJ4</accession>
<evidence type="ECO:0000256" key="1">
    <source>
        <dbReference type="ARBA" id="ARBA00004202"/>
    </source>
</evidence>
<dbReference type="Pfam" id="PF04464">
    <property type="entry name" value="Glyphos_transf"/>
    <property type="match status" value="1"/>
</dbReference>
<dbReference type="InterPro" id="IPR043148">
    <property type="entry name" value="TagF_C"/>
</dbReference>
<dbReference type="PANTHER" id="PTHR37316">
    <property type="entry name" value="TEICHOIC ACID GLYCEROL-PHOSPHATE PRIMASE"/>
    <property type="match status" value="1"/>
</dbReference>
<evidence type="ECO:0000256" key="3">
    <source>
        <dbReference type="ARBA" id="ARBA00022475"/>
    </source>
</evidence>
<dbReference type="GO" id="GO:0019350">
    <property type="term" value="P:teichoic acid biosynthetic process"/>
    <property type="evidence" value="ECO:0007669"/>
    <property type="project" value="UniProtKB-KW"/>
</dbReference>
<comment type="subcellular location">
    <subcellularLocation>
        <location evidence="1">Cell membrane</location>
        <topology evidence="1">Peripheral membrane protein</topology>
    </subcellularLocation>
</comment>
<keyword evidence="6" id="KW-0472">Membrane</keyword>
<dbReference type="Proteomes" id="UP001165135">
    <property type="component" value="Unassembled WGS sequence"/>
</dbReference>
<dbReference type="InterPro" id="IPR051612">
    <property type="entry name" value="Teichoic_Acid_Biosynth"/>
</dbReference>
<dbReference type="InterPro" id="IPR007554">
    <property type="entry name" value="Glycerophosphate_synth"/>
</dbReference>
<dbReference type="Gene3D" id="3.40.50.12580">
    <property type="match status" value="1"/>
</dbReference>
<comment type="caution">
    <text evidence="8">The sequence shown here is derived from an EMBL/GenBank/DDBJ whole genome shotgun (WGS) entry which is preliminary data.</text>
</comment>
<comment type="similarity">
    <text evidence="2">Belongs to the CDP-glycerol glycerophosphotransferase family.</text>
</comment>
<dbReference type="GO" id="GO:0047355">
    <property type="term" value="F:CDP-glycerol glycerophosphotransferase activity"/>
    <property type="evidence" value="ECO:0007669"/>
    <property type="project" value="InterPro"/>
</dbReference>
<dbReference type="RefSeq" id="WP_285633849.1">
    <property type="nucleotide sequence ID" value="NZ_BSTJ01000015.1"/>
</dbReference>
<keyword evidence="4" id="KW-0808">Transferase</keyword>
<proteinExistence type="inferred from homology"/>
<dbReference type="GO" id="GO:0005886">
    <property type="term" value="C:plasma membrane"/>
    <property type="evidence" value="ECO:0007669"/>
    <property type="project" value="UniProtKB-SubCell"/>
</dbReference>
<evidence type="ECO:0000313" key="9">
    <source>
        <dbReference type="Proteomes" id="UP001165135"/>
    </source>
</evidence>
<dbReference type="EMBL" id="BSTJ01000015">
    <property type="protein sequence ID" value="GLY80632.1"/>
    <property type="molecule type" value="Genomic_DNA"/>
</dbReference>
<sequence length="951" mass="106887">MSVSLPVREPDVTVIVIVYNDAGRLARAVRSVLAQSLAGVEVVIVDDASTDATPRVAARLAAGRPDRVRVITLPENSGGCGRPRNAGMEQARGRYVMFLDSDDTLDPHACRNLVSTAEETGAELVSGRCVRVLPEREQNWYPSLYRESRVVTNILDEPDLLYDTLSTNKCYRRDFLEREGLLFVDRLHYEDLLFSAQAYVSARKIAIIPHRVYNWLIVPRGETLSITHRRAELRNFADRLEIHRRIDATFRIRGAEELAKHKNVKFVNHDLLLYLRELRSRDPDYREAFLELAQGYLATMDTAVFEECNPMAAIAGFLVGQGDLDGAIAAADRAPRRDVPPTLSIAPVERDGLIYWSEAFLDTAPGRRILDVTDLGIHSVPLEHLRLGGRLTAMRTEGHELSLTGDFINPLGRIGAATELTGRLEIRDRRRKGRAFRVPVTLRHEGDRIGWQARFAPVRRIRPIGLVDQTWGLWLCVDVGEETVVVRLTSTGTAHKGVEVPVRPRLTRIVGDRLEAYVADSGELAFRIVGRSLPARAVLPLIRDVARTGLGVRFWRSLIRAEKALRRRLTGRATKIAVFNRVLVRLPVRKGTVVFESHLGAQYSDNPKYVHLELRRRGTSYRAIWSYDQSRRGFPKDAVLVKRGSWAYYRALARAEFWVDNQGFPAGLTKRRQTTYIQTWHGSAYKRMGFDEPSVKQGTRAEHVRRRTMAGRFDHFVVRSEHDVRTLAGGLGVTAPPLRAGYPRNDPLVSGGDPEELAELRRRLGLDGDARTVVLYAPTFRADEEGRPVARFEAPFDLERFARELGDSHVLLIRAHYLSTAVVPPGLRGTVVDVGGVHDVTPLLLLADALVTDYSSVMFDYALRDRPMIFYTPDGDDYALRRGAYFDLAAHAPGPIVADEDGLFAALADLDRVHRDHADRRRLFTERFGEYDTGTAAKAIVERFFTGGGRD</sequence>
<evidence type="ECO:0000259" key="7">
    <source>
        <dbReference type="Pfam" id="PF00535"/>
    </source>
</evidence>
<dbReference type="CDD" id="cd00761">
    <property type="entry name" value="Glyco_tranf_GTA_type"/>
    <property type="match status" value="1"/>
</dbReference>
<dbReference type="AlphaFoldDB" id="A0A9W6VVJ4"/>
<reference evidence="8" key="1">
    <citation type="submission" date="2023-03" db="EMBL/GenBank/DDBJ databases">
        <title>Actinoallomurus iriomotensis NBRC 103681.</title>
        <authorList>
            <person name="Ichikawa N."/>
            <person name="Sato H."/>
            <person name="Tonouchi N."/>
        </authorList>
    </citation>
    <scope>NUCLEOTIDE SEQUENCE</scope>
    <source>
        <strain evidence="8">NBRC 103681</strain>
    </source>
</reference>
<dbReference type="PANTHER" id="PTHR37316:SF3">
    <property type="entry name" value="TEICHOIC ACID GLYCEROL-PHOSPHATE TRANSFERASE"/>
    <property type="match status" value="1"/>
</dbReference>
<evidence type="ECO:0000256" key="4">
    <source>
        <dbReference type="ARBA" id="ARBA00022679"/>
    </source>
</evidence>
<dbReference type="Pfam" id="PF00535">
    <property type="entry name" value="Glycos_transf_2"/>
    <property type="match status" value="1"/>
</dbReference>
<dbReference type="Gene3D" id="3.40.50.11820">
    <property type="match status" value="1"/>
</dbReference>
<dbReference type="SUPFAM" id="SSF53756">
    <property type="entry name" value="UDP-Glycosyltransferase/glycogen phosphorylase"/>
    <property type="match status" value="1"/>
</dbReference>
<keyword evidence="5" id="KW-0777">Teichoic acid biosynthesis</keyword>
<keyword evidence="3" id="KW-1003">Cell membrane</keyword>
<feature type="domain" description="Glycosyltransferase 2-like" evidence="7">
    <location>
        <begin position="13"/>
        <end position="177"/>
    </location>
</feature>
<dbReference type="Gene3D" id="3.90.550.10">
    <property type="entry name" value="Spore Coat Polysaccharide Biosynthesis Protein SpsA, Chain A"/>
    <property type="match status" value="1"/>
</dbReference>
<organism evidence="8 9">
    <name type="scientific">Actinoallomurus iriomotensis</name>
    <dbReference type="NCBI Taxonomy" id="478107"/>
    <lineage>
        <taxon>Bacteria</taxon>
        <taxon>Bacillati</taxon>
        <taxon>Actinomycetota</taxon>
        <taxon>Actinomycetes</taxon>
        <taxon>Streptosporangiales</taxon>
        <taxon>Thermomonosporaceae</taxon>
        <taxon>Actinoallomurus</taxon>
    </lineage>
</organism>
<evidence type="ECO:0000256" key="2">
    <source>
        <dbReference type="ARBA" id="ARBA00010488"/>
    </source>
</evidence>
<evidence type="ECO:0000256" key="5">
    <source>
        <dbReference type="ARBA" id="ARBA00022944"/>
    </source>
</evidence>
<dbReference type="InterPro" id="IPR029044">
    <property type="entry name" value="Nucleotide-diphossugar_trans"/>
</dbReference>
<evidence type="ECO:0000256" key="6">
    <source>
        <dbReference type="ARBA" id="ARBA00023136"/>
    </source>
</evidence>
<evidence type="ECO:0000313" key="8">
    <source>
        <dbReference type="EMBL" id="GLY80632.1"/>
    </source>
</evidence>